<dbReference type="Proteomes" id="UP000219439">
    <property type="component" value="Unassembled WGS sequence"/>
</dbReference>
<dbReference type="Gene3D" id="3.40.50.300">
    <property type="entry name" value="P-loop containing nucleotide triphosphate hydrolases"/>
    <property type="match status" value="1"/>
</dbReference>
<organism evidence="9 10">
    <name type="scientific">Cohaesibacter gelatinilyticus</name>
    <dbReference type="NCBI Taxonomy" id="372072"/>
    <lineage>
        <taxon>Bacteria</taxon>
        <taxon>Pseudomonadati</taxon>
        <taxon>Pseudomonadota</taxon>
        <taxon>Alphaproteobacteria</taxon>
        <taxon>Hyphomicrobiales</taxon>
        <taxon>Cohaesibacteraceae</taxon>
    </lineage>
</organism>
<dbReference type="InterPro" id="IPR051316">
    <property type="entry name" value="Zinc-reg_GTPase_activator"/>
</dbReference>
<dbReference type="SUPFAM" id="SSF52540">
    <property type="entry name" value="P-loop containing nucleoside triphosphate hydrolases"/>
    <property type="match status" value="1"/>
</dbReference>
<dbReference type="InterPro" id="IPR011629">
    <property type="entry name" value="CobW-like_C"/>
</dbReference>
<keyword evidence="3" id="KW-0143">Chaperone</keyword>
<gene>
    <name evidence="9" type="ORF">SAMN06265368_2278</name>
</gene>
<evidence type="ECO:0000256" key="4">
    <source>
        <dbReference type="ARBA" id="ARBA00034320"/>
    </source>
</evidence>
<dbReference type="InterPro" id="IPR036627">
    <property type="entry name" value="CobW-likC_sf"/>
</dbReference>
<dbReference type="RefSeq" id="WP_141401226.1">
    <property type="nucleotide sequence ID" value="NZ_OBEL01000002.1"/>
</dbReference>
<dbReference type="InterPro" id="IPR027417">
    <property type="entry name" value="P-loop_NTPase"/>
</dbReference>
<evidence type="ECO:0000256" key="1">
    <source>
        <dbReference type="ARBA" id="ARBA00022741"/>
    </source>
</evidence>
<dbReference type="GO" id="GO:0016787">
    <property type="term" value="F:hydrolase activity"/>
    <property type="evidence" value="ECO:0007669"/>
    <property type="project" value="UniProtKB-KW"/>
</dbReference>
<keyword evidence="2" id="KW-0378">Hydrolase</keyword>
<dbReference type="AlphaFoldDB" id="A0A285PCN3"/>
<dbReference type="SMART" id="SM00833">
    <property type="entry name" value="CobW_C"/>
    <property type="match status" value="1"/>
</dbReference>
<reference evidence="9 10" key="1">
    <citation type="submission" date="2017-09" db="EMBL/GenBank/DDBJ databases">
        <authorList>
            <person name="Ehlers B."/>
            <person name="Leendertz F.H."/>
        </authorList>
    </citation>
    <scope>NUCLEOTIDE SEQUENCE [LARGE SCALE GENOMIC DNA]</scope>
    <source>
        <strain evidence="9 10">DSM 18289</strain>
    </source>
</reference>
<evidence type="ECO:0000259" key="8">
    <source>
        <dbReference type="SMART" id="SM00833"/>
    </source>
</evidence>
<accession>A0A285PCN3</accession>
<evidence type="ECO:0000256" key="7">
    <source>
        <dbReference type="SAM" id="MobiDB-lite"/>
    </source>
</evidence>
<evidence type="ECO:0000256" key="5">
    <source>
        <dbReference type="ARBA" id="ARBA00045658"/>
    </source>
</evidence>
<evidence type="ECO:0000256" key="2">
    <source>
        <dbReference type="ARBA" id="ARBA00022801"/>
    </source>
</evidence>
<dbReference type="PANTHER" id="PTHR13748">
    <property type="entry name" value="COBW-RELATED"/>
    <property type="match status" value="1"/>
</dbReference>
<feature type="compositionally biased region" description="Basic and acidic residues" evidence="7">
    <location>
        <begin position="253"/>
        <end position="262"/>
    </location>
</feature>
<proteinExistence type="inferred from homology"/>
<dbReference type="OrthoDB" id="9808822at2"/>
<dbReference type="Pfam" id="PF02492">
    <property type="entry name" value="cobW"/>
    <property type="match status" value="1"/>
</dbReference>
<keyword evidence="10" id="KW-1185">Reference proteome</keyword>
<dbReference type="GO" id="GO:0000166">
    <property type="term" value="F:nucleotide binding"/>
    <property type="evidence" value="ECO:0007669"/>
    <property type="project" value="UniProtKB-KW"/>
</dbReference>
<dbReference type="CDD" id="cd03112">
    <property type="entry name" value="CobW-like"/>
    <property type="match status" value="1"/>
</dbReference>
<dbReference type="InterPro" id="IPR003495">
    <property type="entry name" value="CobW/HypB/UreG_nucleotide-bd"/>
</dbReference>
<dbReference type="Gene3D" id="3.30.1220.10">
    <property type="entry name" value="CobW-like, C-terminal domain"/>
    <property type="match status" value="1"/>
</dbReference>
<evidence type="ECO:0000313" key="9">
    <source>
        <dbReference type="EMBL" id="SNZ19198.1"/>
    </source>
</evidence>
<evidence type="ECO:0000313" key="10">
    <source>
        <dbReference type="Proteomes" id="UP000219439"/>
    </source>
</evidence>
<dbReference type="Pfam" id="PF07683">
    <property type="entry name" value="CobW_C"/>
    <property type="match status" value="1"/>
</dbReference>
<comment type="catalytic activity">
    <reaction evidence="6">
        <text>GTP + H2O = GDP + phosphate + H(+)</text>
        <dbReference type="Rhea" id="RHEA:19669"/>
        <dbReference type="ChEBI" id="CHEBI:15377"/>
        <dbReference type="ChEBI" id="CHEBI:15378"/>
        <dbReference type="ChEBI" id="CHEBI:37565"/>
        <dbReference type="ChEBI" id="CHEBI:43474"/>
        <dbReference type="ChEBI" id="CHEBI:58189"/>
    </reaction>
    <physiologicalReaction direction="left-to-right" evidence="6">
        <dbReference type="Rhea" id="RHEA:19670"/>
    </physiologicalReaction>
</comment>
<comment type="function">
    <text evidence="5">Zinc chaperone that directly transfers zinc cofactor to target proteins, thereby activating them. Zinc is transferred from the CXCC motif in the GTPase domain to the zinc binding site in target proteins in a process requiring GTP hydrolysis.</text>
</comment>
<dbReference type="EMBL" id="OBEL01000002">
    <property type="protein sequence ID" value="SNZ19198.1"/>
    <property type="molecule type" value="Genomic_DNA"/>
</dbReference>
<feature type="region of interest" description="Disordered" evidence="7">
    <location>
        <begin position="232"/>
        <end position="262"/>
    </location>
</feature>
<evidence type="ECO:0000256" key="3">
    <source>
        <dbReference type="ARBA" id="ARBA00023186"/>
    </source>
</evidence>
<protein>
    <submittedName>
        <fullName evidence="9">GTPase, G3E family</fullName>
    </submittedName>
</protein>
<name>A0A285PCN3_9HYPH</name>
<feature type="domain" description="CobW C-terminal" evidence="8">
    <location>
        <begin position="267"/>
        <end position="362"/>
    </location>
</feature>
<dbReference type="SUPFAM" id="SSF90002">
    <property type="entry name" value="Hypothetical protein YjiA, C-terminal domain"/>
    <property type="match status" value="1"/>
</dbReference>
<sequence>MRSSKSQIPVFLLTGFLGAGKTTLLNRMLEDPALKNTALVINEFGLVPIDHDLVREGRERPMVTSAGCICCTIGSDLRSSLAELLEEQRKGEIPQIERVIVETTGLADPAPIINSLIPGGIQASAMSDHWVAKAFRLSGVITVIDAETIEPVLDAHPESLRQIAFADHGVITRSNQGDKAALQARLRQINPQLKLHDVDEDGFDPSSLIQLGSYSALGKGEDVVKWLQAESADDHDHHHHGHGHDHAHHGHHHDHDHDHDRNRHGDVLALALTSEKPLNAEALEQFLTILISSQKMSVLRIKGLVALDDDPASPAVIHSVQHRLYPTLRLDQWPEGWEGSRLVVIGSNLDEEALQRAFAQLIEANWQRDGQDD</sequence>
<comment type="similarity">
    <text evidence="4">Belongs to the SIMIBI class G3E GTPase family. ZNG1 subfamily.</text>
</comment>
<keyword evidence="1" id="KW-0547">Nucleotide-binding</keyword>
<evidence type="ECO:0000256" key="6">
    <source>
        <dbReference type="ARBA" id="ARBA00049117"/>
    </source>
</evidence>
<feature type="compositionally biased region" description="Basic residues" evidence="7">
    <location>
        <begin position="237"/>
        <end position="252"/>
    </location>
</feature>